<dbReference type="PANTHER" id="PTHR46383:SF1">
    <property type="entry name" value="ASPARTATE AMINOTRANSFERASE"/>
    <property type="match status" value="1"/>
</dbReference>
<evidence type="ECO:0000313" key="7">
    <source>
        <dbReference type="EMBL" id="MBB5814405.1"/>
    </source>
</evidence>
<comment type="similarity">
    <text evidence="2">Belongs to the class-I pyridoxal-phosphate-dependent aminotransferase family.</text>
</comment>
<dbReference type="EMBL" id="JACHLX010000001">
    <property type="protein sequence ID" value="MBB5814405.1"/>
    <property type="molecule type" value="Genomic_DNA"/>
</dbReference>
<evidence type="ECO:0000313" key="8">
    <source>
        <dbReference type="Proteomes" id="UP000579531"/>
    </source>
</evidence>
<comment type="cofactor">
    <cofactor evidence="1">
        <name>pyridoxal 5'-phosphate</name>
        <dbReference type="ChEBI" id="CHEBI:597326"/>
    </cofactor>
</comment>
<dbReference type="InterPro" id="IPR050596">
    <property type="entry name" value="AspAT/PAT-like"/>
</dbReference>
<dbReference type="GO" id="GO:0006520">
    <property type="term" value="P:amino acid metabolic process"/>
    <property type="evidence" value="ECO:0007669"/>
    <property type="project" value="InterPro"/>
</dbReference>
<dbReference type="Pfam" id="PF00155">
    <property type="entry name" value="Aminotran_1_2"/>
    <property type="match status" value="1"/>
</dbReference>
<dbReference type="SUPFAM" id="SSF53383">
    <property type="entry name" value="PLP-dependent transferases"/>
    <property type="match status" value="1"/>
</dbReference>
<dbReference type="GO" id="GO:0008483">
    <property type="term" value="F:transaminase activity"/>
    <property type="evidence" value="ECO:0007669"/>
    <property type="project" value="UniProtKB-KW"/>
</dbReference>
<evidence type="ECO:0000256" key="1">
    <source>
        <dbReference type="ARBA" id="ARBA00001933"/>
    </source>
</evidence>
<dbReference type="InterPro" id="IPR004839">
    <property type="entry name" value="Aminotransferase_I/II_large"/>
</dbReference>
<keyword evidence="3 7" id="KW-0032">Aminotransferase</keyword>
<proteinExistence type="inferred from homology"/>
<dbReference type="AlphaFoldDB" id="A0AA89TWK5"/>
<dbReference type="Proteomes" id="UP000579531">
    <property type="component" value="Unassembled WGS sequence"/>
</dbReference>
<evidence type="ECO:0000256" key="3">
    <source>
        <dbReference type="ARBA" id="ARBA00022576"/>
    </source>
</evidence>
<feature type="domain" description="Aminotransferase class I/classII large" evidence="6">
    <location>
        <begin position="11"/>
        <end position="91"/>
    </location>
</feature>
<gene>
    <name evidence="7" type="ORF">HNR72_005433</name>
</gene>
<evidence type="ECO:0000256" key="2">
    <source>
        <dbReference type="ARBA" id="ARBA00007441"/>
    </source>
</evidence>
<name>A0AA89TWK5_STRCU</name>
<dbReference type="PANTHER" id="PTHR46383">
    <property type="entry name" value="ASPARTATE AMINOTRANSFERASE"/>
    <property type="match status" value="1"/>
</dbReference>
<reference evidence="7 8" key="1">
    <citation type="submission" date="2020-08" db="EMBL/GenBank/DDBJ databases">
        <title>Sequencing the genomes of 1000 actinobacteria strains.</title>
        <authorList>
            <person name="Klenk H.-P."/>
        </authorList>
    </citation>
    <scope>NUCLEOTIDE SEQUENCE [LARGE SCALE GENOMIC DNA]</scope>
    <source>
        <strain evidence="7 8">DSM 40129</strain>
    </source>
</reference>
<organism evidence="7 8">
    <name type="scientific">Streptomyces collinus</name>
    <dbReference type="NCBI Taxonomy" id="42684"/>
    <lineage>
        <taxon>Bacteria</taxon>
        <taxon>Bacillati</taxon>
        <taxon>Actinomycetota</taxon>
        <taxon>Actinomycetes</taxon>
        <taxon>Kitasatosporales</taxon>
        <taxon>Streptomycetaceae</taxon>
        <taxon>Streptomyces</taxon>
    </lineage>
</organism>
<evidence type="ECO:0000259" key="6">
    <source>
        <dbReference type="Pfam" id="PF00155"/>
    </source>
</evidence>
<evidence type="ECO:0000256" key="4">
    <source>
        <dbReference type="ARBA" id="ARBA00022679"/>
    </source>
</evidence>
<dbReference type="GO" id="GO:0030170">
    <property type="term" value="F:pyridoxal phosphate binding"/>
    <property type="evidence" value="ECO:0007669"/>
    <property type="project" value="InterPro"/>
</dbReference>
<accession>A0AA89TWK5</accession>
<evidence type="ECO:0000256" key="5">
    <source>
        <dbReference type="ARBA" id="ARBA00022898"/>
    </source>
</evidence>
<keyword evidence="4" id="KW-0808">Transferase</keyword>
<comment type="caution">
    <text evidence="7">The sequence shown here is derived from an EMBL/GenBank/DDBJ whole genome shotgun (WGS) entry which is preliminary data.</text>
</comment>
<dbReference type="InterPro" id="IPR015424">
    <property type="entry name" value="PyrdxlP-dep_Trfase"/>
</dbReference>
<dbReference type="Gene3D" id="3.40.640.10">
    <property type="entry name" value="Type I PLP-dependent aspartate aminotransferase-like (Major domain)"/>
    <property type="match status" value="1"/>
</dbReference>
<sequence>MGRVKAAAIEAGETRYTPVNGTPALRAAIAGKLRQRHGLEYTDNRITVGGGAKQVIFLALMATLDAGDEVVVPAPYWVSYPDMVLANDGTPSSSTAPRRTASS</sequence>
<protein>
    <submittedName>
        <fullName evidence="7">Aspartate/methionine/tyrosine aminotransferase</fullName>
    </submittedName>
</protein>
<dbReference type="InterPro" id="IPR015421">
    <property type="entry name" value="PyrdxlP-dep_Trfase_major"/>
</dbReference>
<keyword evidence="8" id="KW-1185">Reference proteome</keyword>
<keyword evidence="5" id="KW-0663">Pyridoxal phosphate</keyword>